<proteinExistence type="predicted"/>
<name>A0A2J5HRR7_9EURO</name>
<sequence length="71" mass="8276">MSRHKRSEWEAKAVCGNGSWIEVMSRWIPWYARWTIQTGTAASHESVRWFGRRGHMTFCFVALVIGCLLTM</sequence>
<dbReference type="Proteomes" id="UP000235023">
    <property type="component" value="Unassembled WGS sequence"/>
</dbReference>
<accession>A0A2J5HRR7</accession>
<dbReference type="EMBL" id="KZ559552">
    <property type="protein sequence ID" value="PLN79999.1"/>
    <property type="molecule type" value="Genomic_DNA"/>
</dbReference>
<dbReference type="AlphaFoldDB" id="A0A2J5HRR7"/>
<reference evidence="2" key="1">
    <citation type="submission" date="2017-12" db="EMBL/GenBank/DDBJ databases">
        <authorList>
            <consortium name="DOE Joint Genome Institute"/>
            <person name="Mondo S.J."/>
            <person name="Kjaerbolling I."/>
            <person name="Vesth T.C."/>
            <person name="Frisvad J.C."/>
            <person name="Nybo J.L."/>
            <person name="Theobald S."/>
            <person name="Kuo A."/>
            <person name="Bowyer P."/>
            <person name="Matsuda Y."/>
            <person name="Lyhne E.K."/>
            <person name="Kogle M.E."/>
            <person name="Clum A."/>
            <person name="Lipzen A."/>
            <person name="Salamov A."/>
            <person name="Ngan C.Y."/>
            <person name="Daum C."/>
            <person name="Chiniquy J."/>
            <person name="Barry K."/>
            <person name="LaButti K."/>
            <person name="Haridas S."/>
            <person name="Simmons B.A."/>
            <person name="Magnuson J.K."/>
            <person name="Mortensen U.H."/>
            <person name="Larsen T.O."/>
            <person name="Grigoriev I.V."/>
            <person name="Baker S.E."/>
            <person name="Andersen M.R."/>
            <person name="Nordberg H.P."/>
            <person name="Cantor M.N."/>
            <person name="Hua S.X."/>
        </authorList>
    </citation>
    <scope>NUCLEOTIDE SEQUENCE [LARGE SCALE GENOMIC DNA]</scope>
    <source>
        <strain evidence="2">IBT 19404</strain>
    </source>
</reference>
<organism evidence="1 2">
    <name type="scientific">Aspergillus taichungensis</name>
    <dbReference type="NCBI Taxonomy" id="482145"/>
    <lineage>
        <taxon>Eukaryota</taxon>
        <taxon>Fungi</taxon>
        <taxon>Dikarya</taxon>
        <taxon>Ascomycota</taxon>
        <taxon>Pezizomycotina</taxon>
        <taxon>Eurotiomycetes</taxon>
        <taxon>Eurotiomycetidae</taxon>
        <taxon>Eurotiales</taxon>
        <taxon>Aspergillaceae</taxon>
        <taxon>Aspergillus</taxon>
        <taxon>Aspergillus subgen. Circumdati</taxon>
    </lineage>
</organism>
<keyword evidence="2" id="KW-1185">Reference proteome</keyword>
<protein>
    <submittedName>
        <fullName evidence="1">Uncharacterized protein</fullName>
    </submittedName>
</protein>
<evidence type="ECO:0000313" key="2">
    <source>
        <dbReference type="Proteomes" id="UP000235023"/>
    </source>
</evidence>
<gene>
    <name evidence="1" type="ORF">BDW42DRAFT_117216</name>
</gene>
<evidence type="ECO:0000313" key="1">
    <source>
        <dbReference type="EMBL" id="PLN79999.1"/>
    </source>
</evidence>